<evidence type="ECO:0000256" key="1">
    <source>
        <dbReference type="ARBA" id="ARBA00004202"/>
    </source>
</evidence>
<dbReference type="EMBL" id="CADCVP010000081">
    <property type="protein sequence ID" value="CAA9477818.1"/>
    <property type="molecule type" value="Genomic_DNA"/>
</dbReference>
<evidence type="ECO:0000256" key="7">
    <source>
        <dbReference type="ARBA" id="ARBA00023004"/>
    </source>
</evidence>
<dbReference type="InterPro" id="IPR003439">
    <property type="entry name" value="ABC_transporter-like_ATP-bd"/>
</dbReference>
<keyword evidence="6" id="KW-0067">ATP-binding</keyword>
<dbReference type="InterPro" id="IPR003593">
    <property type="entry name" value="AAA+_ATPase"/>
</dbReference>
<dbReference type="PROSITE" id="PS50893">
    <property type="entry name" value="ABC_TRANSPORTER_2"/>
    <property type="match status" value="1"/>
</dbReference>
<organism evidence="11">
    <name type="scientific">uncultured Solirubrobacteraceae bacterium</name>
    <dbReference type="NCBI Taxonomy" id="1162706"/>
    <lineage>
        <taxon>Bacteria</taxon>
        <taxon>Bacillati</taxon>
        <taxon>Actinomycetota</taxon>
        <taxon>Thermoleophilia</taxon>
        <taxon>Solirubrobacterales</taxon>
        <taxon>Solirubrobacteraceae</taxon>
        <taxon>environmental samples</taxon>
    </lineage>
</organism>
<gene>
    <name evidence="11" type="ORF">AVDCRST_MAG69-562</name>
</gene>
<keyword evidence="7" id="KW-0408">Iron</keyword>
<evidence type="ECO:0000256" key="4">
    <source>
        <dbReference type="ARBA" id="ARBA00022496"/>
    </source>
</evidence>
<keyword evidence="5" id="KW-0547">Nucleotide-binding</keyword>
<dbReference type="PANTHER" id="PTHR42771:SF2">
    <property type="entry name" value="IRON(3+)-HYDROXAMATE IMPORT ATP-BINDING PROTEIN FHUC"/>
    <property type="match status" value="1"/>
</dbReference>
<evidence type="ECO:0000259" key="10">
    <source>
        <dbReference type="PROSITE" id="PS50893"/>
    </source>
</evidence>
<dbReference type="GO" id="GO:0005886">
    <property type="term" value="C:plasma membrane"/>
    <property type="evidence" value="ECO:0007669"/>
    <property type="project" value="UniProtKB-SubCell"/>
</dbReference>
<dbReference type="Gene3D" id="3.40.50.300">
    <property type="entry name" value="P-loop containing nucleotide triphosphate hydrolases"/>
    <property type="match status" value="1"/>
</dbReference>
<feature type="domain" description="ABC transporter" evidence="10">
    <location>
        <begin position="3"/>
        <end position="239"/>
    </location>
</feature>
<dbReference type="AlphaFoldDB" id="A0A6J4RNS3"/>
<reference evidence="11" key="1">
    <citation type="submission" date="2020-02" db="EMBL/GenBank/DDBJ databases">
        <authorList>
            <person name="Meier V. D."/>
        </authorList>
    </citation>
    <scope>NUCLEOTIDE SEQUENCE</scope>
    <source>
        <strain evidence="11">AVDCRST_MAG69</strain>
    </source>
</reference>
<evidence type="ECO:0000256" key="3">
    <source>
        <dbReference type="ARBA" id="ARBA00022475"/>
    </source>
</evidence>
<dbReference type="GO" id="GO:0006826">
    <property type="term" value="P:iron ion transport"/>
    <property type="evidence" value="ECO:0007669"/>
    <property type="project" value="UniProtKB-KW"/>
</dbReference>
<keyword evidence="8" id="KW-0406">Ion transport</keyword>
<protein>
    <submittedName>
        <fullName evidence="11">ABC-type Fe3+-siderophore transport system, ATPase component</fullName>
    </submittedName>
</protein>
<proteinExistence type="predicted"/>
<keyword evidence="3" id="KW-1003">Cell membrane</keyword>
<dbReference type="FunFam" id="3.40.50.300:FF:000134">
    <property type="entry name" value="Iron-enterobactin ABC transporter ATP-binding protein"/>
    <property type="match status" value="1"/>
</dbReference>
<dbReference type="GO" id="GO:0016887">
    <property type="term" value="F:ATP hydrolysis activity"/>
    <property type="evidence" value="ECO:0007669"/>
    <property type="project" value="InterPro"/>
</dbReference>
<dbReference type="Pfam" id="PF00005">
    <property type="entry name" value="ABC_tran"/>
    <property type="match status" value="1"/>
</dbReference>
<evidence type="ECO:0000313" key="11">
    <source>
        <dbReference type="EMBL" id="CAA9477818.1"/>
    </source>
</evidence>
<evidence type="ECO:0000256" key="9">
    <source>
        <dbReference type="ARBA" id="ARBA00023136"/>
    </source>
</evidence>
<evidence type="ECO:0000256" key="2">
    <source>
        <dbReference type="ARBA" id="ARBA00022448"/>
    </source>
</evidence>
<name>A0A6J4RNS3_9ACTN</name>
<evidence type="ECO:0000256" key="8">
    <source>
        <dbReference type="ARBA" id="ARBA00023065"/>
    </source>
</evidence>
<keyword evidence="2" id="KW-0813">Transport</keyword>
<dbReference type="CDD" id="cd03214">
    <property type="entry name" value="ABC_Iron-Siderophores_B12_Hemin"/>
    <property type="match status" value="1"/>
</dbReference>
<keyword evidence="4" id="KW-0410">Iron transport</keyword>
<dbReference type="SMART" id="SM00382">
    <property type="entry name" value="AAA"/>
    <property type="match status" value="1"/>
</dbReference>
<comment type="subcellular location">
    <subcellularLocation>
        <location evidence="1">Cell membrane</location>
        <topology evidence="1">Peripheral membrane protein</topology>
    </subcellularLocation>
</comment>
<accession>A0A6J4RNS3</accession>
<keyword evidence="9" id="KW-0472">Membrane</keyword>
<dbReference type="GO" id="GO:0005524">
    <property type="term" value="F:ATP binding"/>
    <property type="evidence" value="ECO:0007669"/>
    <property type="project" value="UniProtKB-KW"/>
</dbReference>
<dbReference type="InterPro" id="IPR051535">
    <property type="entry name" value="Siderophore_ABC-ATPase"/>
</dbReference>
<dbReference type="PANTHER" id="PTHR42771">
    <property type="entry name" value="IRON(3+)-HYDROXAMATE IMPORT ATP-BINDING PROTEIN FHUC"/>
    <property type="match status" value="1"/>
</dbReference>
<sequence>MTLSARQLTLSYGTRPVVSGLDLEVTRGRVTALVGANASGKSTLLRALGRLLTPSSGTVLLDGAEIARLSTREVARRIAILPQDPAPPESFAVRHLVAQGRYPHQQLLGRWTAHDEQAVEAALAATGIADLADRPLDELSGGQRQHAWIALTLAQETDVLLLDEPTTYLDMAHQVDVLELLAKLNHRDGRTIVMVLHDLNQAARYADEVIALRAGRVVCAGPPAEVITEELVQEVFGLEVRILEDPLTGGPLCVPARTSRAPAGAIVAPR</sequence>
<dbReference type="SUPFAM" id="SSF52540">
    <property type="entry name" value="P-loop containing nucleoside triphosphate hydrolases"/>
    <property type="match status" value="1"/>
</dbReference>
<evidence type="ECO:0000256" key="6">
    <source>
        <dbReference type="ARBA" id="ARBA00022840"/>
    </source>
</evidence>
<dbReference type="InterPro" id="IPR027417">
    <property type="entry name" value="P-loop_NTPase"/>
</dbReference>
<evidence type="ECO:0000256" key="5">
    <source>
        <dbReference type="ARBA" id="ARBA00022741"/>
    </source>
</evidence>